<evidence type="ECO:0000256" key="2">
    <source>
        <dbReference type="ARBA" id="ARBA00023125"/>
    </source>
</evidence>
<evidence type="ECO:0000313" key="6">
    <source>
        <dbReference type="Proteomes" id="UP000198282"/>
    </source>
</evidence>
<keyword evidence="2" id="KW-0238">DNA-binding</keyword>
<evidence type="ECO:0000259" key="4">
    <source>
        <dbReference type="PROSITE" id="PS50949"/>
    </source>
</evidence>
<gene>
    <name evidence="5" type="ORF">SAMN05216276_102745</name>
</gene>
<sequence length="224" mass="25079">MAVRVPPSAAPADDRRPSPYERLKQAILAGELAPGQQLVETPLAQWCQVSRTPVREALTRLEQDGLVLRTDRGLVVRERSPEEILDLYETRIVLEAAAARVAAARRSPIDVITMRRVADRLERLDTGDGIEMAAANRDLHRALWRATHNESLIDLLTRIDLHLGRHPATTLSQPGRWHETNGEHRAIIDAIDAQDLDLAEKLATKHFTKARDLRLALWAADAQT</sequence>
<dbReference type="GO" id="GO:0003677">
    <property type="term" value="F:DNA binding"/>
    <property type="evidence" value="ECO:0007669"/>
    <property type="project" value="UniProtKB-KW"/>
</dbReference>
<feature type="domain" description="HTH gntR-type" evidence="4">
    <location>
        <begin position="13"/>
        <end position="79"/>
    </location>
</feature>
<dbReference type="InterPro" id="IPR008920">
    <property type="entry name" value="TF_FadR/GntR_C"/>
</dbReference>
<proteinExistence type="predicted"/>
<dbReference type="SMART" id="SM00895">
    <property type="entry name" value="FCD"/>
    <property type="match status" value="1"/>
</dbReference>
<dbReference type="Gene3D" id="1.20.120.530">
    <property type="entry name" value="GntR ligand-binding domain-like"/>
    <property type="match status" value="1"/>
</dbReference>
<keyword evidence="3" id="KW-0804">Transcription</keyword>
<dbReference type="SUPFAM" id="SSF48008">
    <property type="entry name" value="GntR ligand-binding domain-like"/>
    <property type="match status" value="1"/>
</dbReference>
<dbReference type="GO" id="GO:0003700">
    <property type="term" value="F:DNA-binding transcription factor activity"/>
    <property type="evidence" value="ECO:0007669"/>
    <property type="project" value="InterPro"/>
</dbReference>
<keyword evidence="1" id="KW-0805">Transcription regulation</keyword>
<reference evidence="5 6" key="1">
    <citation type="submission" date="2017-06" db="EMBL/GenBank/DDBJ databases">
        <authorList>
            <person name="Kim H.J."/>
            <person name="Triplett B.A."/>
        </authorList>
    </citation>
    <scope>NUCLEOTIDE SEQUENCE [LARGE SCALE GENOMIC DNA]</scope>
    <source>
        <strain evidence="5 6">CGMCC 4.2132</strain>
    </source>
</reference>
<dbReference type="AlphaFoldDB" id="A0A239KGJ8"/>
<dbReference type="InterPro" id="IPR011711">
    <property type="entry name" value="GntR_C"/>
</dbReference>
<dbReference type="EMBL" id="FZOD01000027">
    <property type="protein sequence ID" value="SNT17467.1"/>
    <property type="molecule type" value="Genomic_DNA"/>
</dbReference>
<dbReference type="InterPro" id="IPR036390">
    <property type="entry name" value="WH_DNA-bd_sf"/>
</dbReference>
<evidence type="ECO:0000313" key="5">
    <source>
        <dbReference type="EMBL" id="SNT17467.1"/>
    </source>
</evidence>
<evidence type="ECO:0000256" key="1">
    <source>
        <dbReference type="ARBA" id="ARBA00023015"/>
    </source>
</evidence>
<keyword evidence="6" id="KW-1185">Reference proteome</keyword>
<name>A0A239KGJ8_9ACTN</name>
<dbReference type="SUPFAM" id="SSF46785">
    <property type="entry name" value="Winged helix' DNA-binding domain"/>
    <property type="match status" value="1"/>
</dbReference>
<dbReference type="Pfam" id="PF07729">
    <property type="entry name" value="FCD"/>
    <property type="match status" value="1"/>
</dbReference>
<dbReference type="PROSITE" id="PS50949">
    <property type="entry name" value="HTH_GNTR"/>
    <property type="match status" value="1"/>
</dbReference>
<dbReference type="InterPro" id="IPR036388">
    <property type="entry name" value="WH-like_DNA-bd_sf"/>
</dbReference>
<accession>A0A239KGJ8</accession>
<dbReference type="Gene3D" id="1.10.10.10">
    <property type="entry name" value="Winged helix-like DNA-binding domain superfamily/Winged helix DNA-binding domain"/>
    <property type="match status" value="1"/>
</dbReference>
<dbReference type="RefSeq" id="WP_179282198.1">
    <property type="nucleotide sequence ID" value="NZ_FZOD01000027.1"/>
</dbReference>
<evidence type="ECO:0000256" key="3">
    <source>
        <dbReference type="ARBA" id="ARBA00023163"/>
    </source>
</evidence>
<dbReference type="Proteomes" id="UP000198282">
    <property type="component" value="Unassembled WGS sequence"/>
</dbReference>
<dbReference type="SMART" id="SM00345">
    <property type="entry name" value="HTH_GNTR"/>
    <property type="match status" value="1"/>
</dbReference>
<dbReference type="PANTHER" id="PTHR43537:SF49">
    <property type="entry name" value="TRANSCRIPTIONAL REGULATORY PROTEIN"/>
    <property type="match status" value="1"/>
</dbReference>
<dbReference type="InterPro" id="IPR000524">
    <property type="entry name" value="Tscrpt_reg_HTH_GntR"/>
</dbReference>
<organism evidence="5 6">
    <name type="scientific">Streptosporangium subroseum</name>
    <dbReference type="NCBI Taxonomy" id="106412"/>
    <lineage>
        <taxon>Bacteria</taxon>
        <taxon>Bacillati</taxon>
        <taxon>Actinomycetota</taxon>
        <taxon>Actinomycetes</taxon>
        <taxon>Streptosporangiales</taxon>
        <taxon>Streptosporangiaceae</taxon>
        <taxon>Streptosporangium</taxon>
    </lineage>
</organism>
<dbReference type="PANTHER" id="PTHR43537">
    <property type="entry name" value="TRANSCRIPTIONAL REGULATOR, GNTR FAMILY"/>
    <property type="match status" value="1"/>
</dbReference>
<dbReference type="CDD" id="cd07377">
    <property type="entry name" value="WHTH_GntR"/>
    <property type="match status" value="1"/>
</dbReference>
<dbReference type="Pfam" id="PF00392">
    <property type="entry name" value="GntR"/>
    <property type="match status" value="1"/>
</dbReference>
<protein>
    <submittedName>
        <fullName evidence="5">Transcriptional regulator, GntR family</fullName>
    </submittedName>
</protein>